<dbReference type="AlphaFoldDB" id="A0A1I7RQG7"/>
<evidence type="ECO:0000256" key="1">
    <source>
        <dbReference type="SAM" id="SignalP"/>
    </source>
</evidence>
<evidence type="ECO:0000313" key="4">
    <source>
        <dbReference type="Proteomes" id="UP000095284"/>
    </source>
</evidence>
<name>A0A1I7RQG7_BURXY</name>
<feature type="signal peptide" evidence="1">
    <location>
        <begin position="1"/>
        <end position="17"/>
    </location>
</feature>
<keyword evidence="1" id="KW-0732">Signal</keyword>
<evidence type="ECO:0000313" key="6">
    <source>
        <dbReference type="WBParaSite" id="BXY_0296000.1"/>
    </source>
</evidence>
<proteinExistence type="predicted"/>
<dbReference type="Proteomes" id="UP000095284">
    <property type="component" value="Unplaced"/>
</dbReference>
<evidence type="ECO:0000313" key="3">
    <source>
        <dbReference type="EMBL" id="CAG9104547.1"/>
    </source>
</evidence>
<reference evidence="6" key="1">
    <citation type="submission" date="2016-11" db="UniProtKB">
        <authorList>
            <consortium name="WormBaseParasite"/>
        </authorList>
    </citation>
    <scope>IDENTIFICATION</scope>
</reference>
<protein>
    <submittedName>
        <fullName evidence="2">(pine wood nematode) hypothetical protein</fullName>
    </submittedName>
</protein>
<accession>A0A1I7RQG7</accession>
<dbReference type="Proteomes" id="UP000582659">
    <property type="component" value="Unassembled WGS sequence"/>
</dbReference>
<dbReference type="EMBL" id="CAJFDI010000003">
    <property type="protein sequence ID" value="CAD5219353.1"/>
    <property type="molecule type" value="Genomic_DNA"/>
</dbReference>
<dbReference type="EMBL" id="CAJFCV020000003">
    <property type="protein sequence ID" value="CAG9104547.1"/>
    <property type="molecule type" value="Genomic_DNA"/>
</dbReference>
<evidence type="ECO:0000313" key="5">
    <source>
        <dbReference type="Proteomes" id="UP000659654"/>
    </source>
</evidence>
<dbReference type="WBParaSite" id="BXY_0296000.1">
    <property type="protein sequence ID" value="BXY_0296000.1"/>
    <property type="gene ID" value="BXY_0296000"/>
</dbReference>
<organism evidence="4 6">
    <name type="scientific">Bursaphelenchus xylophilus</name>
    <name type="common">Pinewood nematode worm</name>
    <name type="synonym">Aphelenchoides xylophilus</name>
    <dbReference type="NCBI Taxonomy" id="6326"/>
    <lineage>
        <taxon>Eukaryota</taxon>
        <taxon>Metazoa</taxon>
        <taxon>Ecdysozoa</taxon>
        <taxon>Nematoda</taxon>
        <taxon>Chromadorea</taxon>
        <taxon>Rhabditida</taxon>
        <taxon>Tylenchina</taxon>
        <taxon>Tylenchomorpha</taxon>
        <taxon>Aphelenchoidea</taxon>
        <taxon>Aphelenchoididae</taxon>
        <taxon>Bursaphelenchus</taxon>
    </lineage>
</organism>
<dbReference type="Gene3D" id="2.60.40.3330">
    <property type="match status" value="1"/>
</dbReference>
<dbReference type="Proteomes" id="UP000659654">
    <property type="component" value="Unassembled WGS sequence"/>
</dbReference>
<gene>
    <name evidence="2" type="ORF">BXYJ_LOCUS5636</name>
</gene>
<feature type="chain" id="PRO_5036021891" evidence="1">
    <location>
        <begin position="18"/>
        <end position="121"/>
    </location>
</feature>
<dbReference type="InterPro" id="IPR038479">
    <property type="entry name" value="Transthyretin-like_sf"/>
</dbReference>
<dbReference type="OrthoDB" id="5826894at2759"/>
<reference evidence="3" key="2">
    <citation type="submission" date="2020-08" db="EMBL/GenBank/DDBJ databases">
        <authorList>
            <person name="Kikuchi T."/>
        </authorList>
    </citation>
    <scope>NUCLEOTIDE SEQUENCE</scope>
    <source>
        <strain evidence="2">Ka4C1</strain>
    </source>
</reference>
<keyword evidence="5" id="KW-1185">Reference proteome</keyword>
<evidence type="ECO:0000313" key="2">
    <source>
        <dbReference type="EMBL" id="CAD5219353.1"/>
    </source>
</evidence>
<sequence length="121" mass="13836">MLLLCLFASLCISLLHGFIFPEREFVSVNLTIECTANLSTILSLRDLDVIKDDVLATIHITEPGTYLLEGTEKEYGTFEPYIEVLGTCNGIPHNFRHMIQENFIYKKKADRKVYGHTVRLD</sequence>